<feature type="region of interest" description="Disordered" evidence="1">
    <location>
        <begin position="74"/>
        <end position="107"/>
    </location>
</feature>
<dbReference type="AlphaFoldDB" id="A0A2T7PSF3"/>
<dbReference type="EMBL" id="PZQS01000002">
    <property type="protein sequence ID" value="PVD36349.1"/>
    <property type="molecule type" value="Genomic_DNA"/>
</dbReference>
<dbReference type="OrthoDB" id="10251381at2759"/>
<organism evidence="2 3">
    <name type="scientific">Pomacea canaliculata</name>
    <name type="common">Golden apple snail</name>
    <dbReference type="NCBI Taxonomy" id="400727"/>
    <lineage>
        <taxon>Eukaryota</taxon>
        <taxon>Metazoa</taxon>
        <taxon>Spiralia</taxon>
        <taxon>Lophotrochozoa</taxon>
        <taxon>Mollusca</taxon>
        <taxon>Gastropoda</taxon>
        <taxon>Caenogastropoda</taxon>
        <taxon>Architaenioglossa</taxon>
        <taxon>Ampullarioidea</taxon>
        <taxon>Ampullariidae</taxon>
        <taxon>Pomacea</taxon>
    </lineage>
</organism>
<keyword evidence="3" id="KW-1185">Reference proteome</keyword>
<evidence type="ECO:0000256" key="1">
    <source>
        <dbReference type="SAM" id="MobiDB-lite"/>
    </source>
</evidence>
<evidence type="ECO:0000313" key="3">
    <source>
        <dbReference type="Proteomes" id="UP000245119"/>
    </source>
</evidence>
<feature type="compositionally biased region" description="Polar residues" evidence="1">
    <location>
        <begin position="80"/>
        <end position="91"/>
    </location>
</feature>
<reference evidence="2 3" key="1">
    <citation type="submission" date="2018-04" db="EMBL/GenBank/DDBJ databases">
        <title>The genome of golden apple snail Pomacea canaliculata provides insight into stress tolerance and invasive adaptation.</title>
        <authorList>
            <person name="Liu C."/>
            <person name="Liu B."/>
            <person name="Ren Y."/>
            <person name="Zhang Y."/>
            <person name="Wang H."/>
            <person name="Li S."/>
            <person name="Jiang F."/>
            <person name="Yin L."/>
            <person name="Zhang G."/>
            <person name="Qian W."/>
            <person name="Fan W."/>
        </authorList>
    </citation>
    <scope>NUCLEOTIDE SEQUENCE [LARGE SCALE GENOMIC DNA]</scope>
    <source>
        <strain evidence="2">SZHN2017</strain>
        <tissue evidence="2">Muscle</tissue>
    </source>
</reference>
<gene>
    <name evidence="2" type="ORF">C0Q70_03329</name>
</gene>
<sequence>ALDTKELEAVQQLVKPDPDKYFAQRPGSPGLAPKLPALGDTIRAAFDEKALFPSYILDFERNMKNYHSMMLTGAQKPKNTRANPQNVSTPGGQVAAPAPRVAPSPRKGVKAVVAVKMKAILGHTSRSSVSTHGDSSM</sequence>
<comment type="caution">
    <text evidence="2">The sequence shown here is derived from an EMBL/GenBank/DDBJ whole genome shotgun (WGS) entry which is preliminary data.</text>
</comment>
<dbReference type="Proteomes" id="UP000245119">
    <property type="component" value="Linkage Group LG2"/>
</dbReference>
<proteinExistence type="predicted"/>
<accession>A0A2T7PSF3</accession>
<feature type="non-terminal residue" evidence="2">
    <location>
        <position position="1"/>
    </location>
</feature>
<protein>
    <submittedName>
        <fullName evidence="2">Uncharacterized protein</fullName>
    </submittedName>
</protein>
<evidence type="ECO:0000313" key="2">
    <source>
        <dbReference type="EMBL" id="PVD36349.1"/>
    </source>
</evidence>
<feature type="compositionally biased region" description="Low complexity" evidence="1">
    <location>
        <begin position="94"/>
        <end position="107"/>
    </location>
</feature>
<name>A0A2T7PSF3_POMCA</name>